<dbReference type="InterPro" id="IPR052048">
    <property type="entry name" value="ST_Response_Regulator"/>
</dbReference>
<feature type="domain" description="Response regulatory" evidence="2">
    <location>
        <begin position="10"/>
        <end position="124"/>
    </location>
</feature>
<dbReference type="EMBL" id="JAGQLF010000017">
    <property type="protein sequence ID" value="MCA9386792.1"/>
    <property type="molecule type" value="Genomic_DNA"/>
</dbReference>
<accession>A0A955L9V1</accession>
<evidence type="ECO:0000313" key="4">
    <source>
        <dbReference type="Proteomes" id="UP000714915"/>
    </source>
</evidence>
<dbReference type="SMART" id="SM00448">
    <property type="entry name" value="REC"/>
    <property type="match status" value="1"/>
</dbReference>
<dbReference type="PANTHER" id="PTHR43228">
    <property type="entry name" value="TWO-COMPONENT RESPONSE REGULATOR"/>
    <property type="match status" value="1"/>
</dbReference>
<dbReference type="SUPFAM" id="SSF52172">
    <property type="entry name" value="CheY-like"/>
    <property type="match status" value="1"/>
</dbReference>
<dbReference type="InterPro" id="IPR011006">
    <property type="entry name" value="CheY-like_superfamily"/>
</dbReference>
<evidence type="ECO:0000259" key="2">
    <source>
        <dbReference type="PROSITE" id="PS50110"/>
    </source>
</evidence>
<dbReference type="Proteomes" id="UP000714915">
    <property type="component" value="Unassembled WGS sequence"/>
</dbReference>
<sequence>MAKDSSTKTKILIAEDEKAIISVLSIKLESSGFDVDKAANGQEALELLQKNKYDLVLLDLIMPIVNGFEVLEFVKQNSIEAKIIVTSNLGQDEDVKKAKALGAIDYFVKSDMTLSQIVEGIQKYK</sequence>
<reference evidence="3" key="1">
    <citation type="submission" date="2020-04" db="EMBL/GenBank/DDBJ databases">
        <authorList>
            <person name="Zhang T."/>
        </authorList>
    </citation>
    <scope>NUCLEOTIDE SEQUENCE</scope>
    <source>
        <strain evidence="3">HKST-UBA09</strain>
    </source>
</reference>
<dbReference type="PROSITE" id="PS50110">
    <property type="entry name" value="RESPONSE_REGULATORY"/>
    <property type="match status" value="1"/>
</dbReference>
<keyword evidence="1" id="KW-0597">Phosphoprotein</keyword>
<name>A0A955L9V1_9BACT</name>
<reference evidence="3" key="2">
    <citation type="journal article" date="2021" name="Microbiome">
        <title>Successional dynamics and alternative stable states in a saline activated sludge microbial community over 9 years.</title>
        <authorList>
            <person name="Wang Y."/>
            <person name="Ye J."/>
            <person name="Ju F."/>
            <person name="Liu L."/>
            <person name="Boyd J.A."/>
            <person name="Deng Y."/>
            <person name="Parks D.H."/>
            <person name="Jiang X."/>
            <person name="Yin X."/>
            <person name="Woodcroft B.J."/>
            <person name="Tyson G.W."/>
            <person name="Hugenholtz P."/>
            <person name="Polz M.F."/>
            <person name="Zhang T."/>
        </authorList>
    </citation>
    <scope>NUCLEOTIDE SEQUENCE</scope>
    <source>
        <strain evidence="3">HKST-UBA09</strain>
    </source>
</reference>
<dbReference type="AlphaFoldDB" id="A0A955L9V1"/>
<organism evidence="3 4">
    <name type="scientific">Candidatus Dojkabacteria bacterium</name>
    <dbReference type="NCBI Taxonomy" id="2099670"/>
    <lineage>
        <taxon>Bacteria</taxon>
        <taxon>Candidatus Dojkabacteria</taxon>
    </lineage>
</organism>
<evidence type="ECO:0000313" key="3">
    <source>
        <dbReference type="EMBL" id="MCA9386792.1"/>
    </source>
</evidence>
<proteinExistence type="predicted"/>
<dbReference type="Gene3D" id="3.40.50.2300">
    <property type="match status" value="1"/>
</dbReference>
<comment type="caution">
    <text evidence="3">The sequence shown here is derived from an EMBL/GenBank/DDBJ whole genome shotgun (WGS) entry which is preliminary data.</text>
</comment>
<feature type="modified residue" description="4-aspartylphosphate" evidence="1">
    <location>
        <position position="59"/>
    </location>
</feature>
<dbReference type="Pfam" id="PF00072">
    <property type="entry name" value="Response_reg"/>
    <property type="match status" value="1"/>
</dbReference>
<dbReference type="CDD" id="cd17574">
    <property type="entry name" value="REC_OmpR"/>
    <property type="match status" value="1"/>
</dbReference>
<evidence type="ECO:0000256" key="1">
    <source>
        <dbReference type="PROSITE-ProRule" id="PRU00169"/>
    </source>
</evidence>
<protein>
    <submittedName>
        <fullName evidence="3">Response regulator</fullName>
    </submittedName>
</protein>
<gene>
    <name evidence="3" type="ORF">KC669_02035</name>
</gene>
<dbReference type="PANTHER" id="PTHR43228:SF5">
    <property type="entry name" value="STAGE 0 SPORULATION PROTEIN A"/>
    <property type="match status" value="1"/>
</dbReference>
<dbReference type="InterPro" id="IPR001789">
    <property type="entry name" value="Sig_transdc_resp-reg_receiver"/>
</dbReference>
<dbReference type="GO" id="GO:0000160">
    <property type="term" value="P:phosphorelay signal transduction system"/>
    <property type="evidence" value="ECO:0007669"/>
    <property type="project" value="InterPro"/>
</dbReference>